<name>L7VWI7_9BACT</name>
<reference evidence="1" key="1">
    <citation type="submission" date="2012-09" db="EMBL/GenBank/DDBJ databases">
        <title>Metagenomic Characterization of a Microbial Community in Wastewater Detects High Levels of Antibiotic Resistance.</title>
        <authorList>
            <person name="Abrams M."/>
            <person name="Caldwell A."/>
            <person name="Vandaei E."/>
            <person name="Lee W."/>
            <person name="Perrott J."/>
            <person name="Khan S.Y."/>
            <person name="Ta J."/>
            <person name="Romero D."/>
            <person name="Nguyen V."/>
            <person name="Pourmand N."/>
            <person name="Ouverney C.C."/>
        </authorList>
    </citation>
    <scope>NUCLEOTIDE SEQUENCE</scope>
</reference>
<protein>
    <submittedName>
        <fullName evidence="1">Uncharacterized protein</fullName>
    </submittedName>
</protein>
<accession>L7VWI7</accession>
<evidence type="ECO:0000313" key="1">
    <source>
        <dbReference type="EMBL" id="AGC71751.1"/>
    </source>
</evidence>
<dbReference type="AlphaFoldDB" id="L7VWI7"/>
<organism evidence="1">
    <name type="scientific">uncultured bacterium A1Q1_fos_504</name>
    <dbReference type="NCBI Taxonomy" id="1256580"/>
    <lineage>
        <taxon>Bacteria</taxon>
        <taxon>environmental samples</taxon>
    </lineage>
</organism>
<proteinExistence type="predicted"/>
<sequence length="43" mass="5254">MIRSAFLTQRPPRRRWVCKKRKVDFRKKSVTLTVRPSFDQKCC</sequence>
<dbReference type="EMBL" id="JX649881">
    <property type="protein sequence ID" value="AGC71751.1"/>
    <property type="molecule type" value="Genomic_DNA"/>
</dbReference>